<sequence length="296" mass="30154">MDGDRGRRAKPNREQGQRSRSPAGAGRGGGAPRPGRCGAISSSRSRRPGRPRPHPQLNDRGQSELTRGGRQLAARDSRGQSAASRVAAPGAPRALIDLSAQASQPVRLLLRGPGSRAGPSGWSAPPAPGGSPSSPGPLPGAPPRPPAGIARPQGCPQPDPPLWAPCQPRHCSPCCCPPVLHRRPQRPGPGPGLPAELATPAAEGSPRARAAKARGAGRPMARRQDVMSGAAVEKARRLALARTAEPRLSPAPHDVAAPTPRREASWPAGARGPEPGLGVQPSSGGAGAAVAMHRAG</sequence>
<feature type="compositionally biased region" description="Low complexity" evidence="1">
    <location>
        <begin position="193"/>
        <end position="219"/>
    </location>
</feature>
<feature type="region of interest" description="Disordered" evidence="1">
    <location>
        <begin position="242"/>
        <end position="296"/>
    </location>
</feature>
<proteinExistence type="predicted"/>
<dbReference type="RefSeq" id="XP_027279410.1">
    <property type="nucleotide sequence ID" value="XM_027423609.1"/>
</dbReference>
<feature type="region of interest" description="Disordered" evidence="1">
    <location>
        <begin position="176"/>
        <end position="230"/>
    </location>
</feature>
<dbReference type="AlphaFoldDB" id="A0A9J7GCH0"/>
<dbReference type="GeneID" id="113836516"/>
<feature type="region of interest" description="Disordered" evidence="1">
    <location>
        <begin position="107"/>
        <end position="163"/>
    </location>
</feature>
<accession>A0A9J7GCH0</accession>
<reference evidence="2" key="1">
    <citation type="journal article" date="2018" name="Biotechnol. Bioeng.">
        <title>A reference genome of the Chinese hamster based on a hybrid assembly strategy.</title>
        <authorList>
            <person name="Rupp O."/>
            <person name="MacDonald M.L."/>
            <person name="Li S."/>
            <person name="Dhiman H."/>
            <person name="Polson S."/>
            <person name="Griep S."/>
            <person name="Heffner K."/>
            <person name="Hernandez I."/>
            <person name="Brinkrolf K."/>
            <person name="Jadhav V."/>
            <person name="Samoudi M."/>
            <person name="Hao H."/>
            <person name="Kingham B."/>
            <person name="Goesmann A."/>
            <person name="Betenbaugh M.J."/>
            <person name="Lewis N.E."/>
            <person name="Borth N."/>
            <person name="Lee K.H."/>
        </authorList>
    </citation>
    <scope>NUCLEOTIDE SEQUENCE [LARGE SCALE GENOMIC DNA]</scope>
    <source>
        <strain evidence="2">17A/GY</strain>
    </source>
</reference>
<reference evidence="2" key="2">
    <citation type="journal article" date="2020" name="Biotechnol. Bioeng.">
        <title>Chromosome-scale scaffolds for the Chinese hamster reference genome assembly to facilitate the study of the CHO epigenome.</title>
        <authorList>
            <person name="Hilliard W."/>
            <person name="MacDonald M."/>
            <person name="Lee K.H."/>
        </authorList>
    </citation>
    <scope>NUCLEOTIDE SEQUENCE [LARGE SCALE GENOMIC DNA]</scope>
    <source>
        <strain evidence="2">17A/GY</strain>
    </source>
</reference>
<name>A0A9J7GCH0_CRIGR</name>
<gene>
    <name evidence="3" type="primary">LOC113836516</name>
</gene>
<protein>
    <submittedName>
        <fullName evidence="3">Basic salivary proline-rich protein 3-like</fullName>
    </submittedName>
</protein>
<evidence type="ECO:0000256" key="1">
    <source>
        <dbReference type="SAM" id="MobiDB-lite"/>
    </source>
</evidence>
<feature type="compositionally biased region" description="Low complexity" evidence="1">
    <location>
        <begin position="111"/>
        <end position="124"/>
    </location>
</feature>
<feature type="compositionally biased region" description="Basic residues" evidence="1">
    <location>
        <begin position="44"/>
        <end position="53"/>
    </location>
</feature>
<dbReference type="KEGG" id="cge:113836516"/>
<keyword evidence="2" id="KW-1185">Reference proteome</keyword>
<reference evidence="3" key="3">
    <citation type="submission" date="2025-08" db="UniProtKB">
        <authorList>
            <consortium name="RefSeq"/>
        </authorList>
    </citation>
    <scope>IDENTIFICATION</scope>
    <source>
        <strain evidence="3">17A/GY</strain>
        <tissue evidence="3">Liver</tissue>
    </source>
</reference>
<evidence type="ECO:0000313" key="3">
    <source>
        <dbReference type="RefSeq" id="XP_027279410.1"/>
    </source>
</evidence>
<feature type="compositionally biased region" description="Basic and acidic residues" evidence="1">
    <location>
        <begin position="1"/>
        <end position="17"/>
    </location>
</feature>
<evidence type="ECO:0000313" key="2">
    <source>
        <dbReference type="Proteomes" id="UP001108280"/>
    </source>
</evidence>
<organism evidence="2 3">
    <name type="scientific">Cricetulus griseus</name>
    <name type="common">Chinese hamster</name>
    <name type="synonym">Cricetulus barabensis griseus</name>
    <dbReference type="NCBI Taxonomy" id="10029"/>
    <lineage>
        <taxon>Eukaryota</taxon>
        <taxon>Metazoa</taxon>
        <taxon>Chordata</taxon>
        <taxon>Craniata</taxon>
        <taxon>Vertebrata</taxon>
        <taxon>Euteleostomi</taxon>
        <taxon>Mammalia</taxon>
        <taxon>Eutheria</taxon>
        <taxon>Euarchontoglires</taxon>
        <taxon>Glires</taxon>
        <taxon>Rodentia</taxon>
        <taxon>Myomorpha</taxon>
        <taxon>Muroidea</taxon>
        <taxon>Cricetidae</taxon>
        <taxon>Cricetinae</taxon>
        <taxon>Cricetulus</taxon>
    </lineage>
</organism>
<feature type="region of interest" description="Disordered" evidence="1">
    <location>
        <begin position="1"/>
        <end position="90"/>
    </location>
</feature>
<feature type="compositionally biased region" description="Pro residues" evidence="1">
    <location>
        <begin position="125"/>
        <end position="146"/>
    </location>
</feature>
<dbReference type="Proteomes" id="UP001108280">
    <property type="component" value="Chromosome 6"/>
</dbReference>